<gene>
    <name evidence="1" type="ORF">COA17_07240</name>
</gene>
<accession>A0A2A4HYN9</accession>
<dbReference type="RefSeq" id="WP_096611257.1">
    <property type="nucleotide sequence ID" value="NZ_NWVD01000002.1"/>
</dbReference>
<proteinExistence type="predicted"/>
<reference evidence="1 2" key="1">
    <citation type="submission" date="2017-09" db="EMBL/GenBank/DDBJ databases">
        <title>Sphingomonas ginsenosidimutans KACC 14949, whole genome shotgun sequence.</title>
        <authorList>
            <person name="Feng G."/>
            <person name="Zhu H."/>
        </authorList>
    </citation>
    <scope>NUCLEOTIDE SEQUENCE [LARGE SCALE GENOMIC DNA]</scope>
    <source>
        <strain evidence="1 2">KACC 14949</strain>
    </source>
</reference>
<keyword evidence="2" id="KW-1185">Reference proteome</keyword>
<sequence length="96" mass="10414">MAGLLFGALMMTLAAGEDRHDTKVEVDGARYRVTTTGQIVTVARKSFIVQFNIEERDRMRKAVRVATGCNVVDEIPNGAKLRGKLDCPAKPAPATP</sequence>
<evidence type="ECO:0000313" key="2">
    <source>
        <dbReference type="Proteomes" id="UP000218784"/>
    </source>
</evidence>
<name>A0A2A4HYN9_9SPHN</name>
<protein>
    <submittedName>
        <fullName evidence="1">Uncharacterized protein</fullName>
    </submittedName>
</protein>
<evidence type="ECO:0000313" key="1">
    <source>
        <dbReference type="EMBL" id="PCG09646.1"/>
    </source>
</evidence>
<dbReference type="Proteomes" id="UP000218784">
    <property type="component" value="Unassembled WGS sequence"/>
</dbReference>
<dbReference type="AlphaFoldDB" id="A0A2A4HYN9"/>
<comment type="caution">
    <text evidence="1">The sequence shown here is derived from an EMBL/GenBank/DDBJ whole genome shotgun (WGS) entry which is preliminary data.</text>
</comment>
<dbReference type="EMBL" id="NWVD01000002">
    <property type="protein sequence ID" value="PCG09646.1"/>
    <property type="molecule type" value="Genomic_DNA"/>
</dbReference>
<organism evidence="1 2">
    <name type="scientific">Sphingomonas ginsenosidimutans</name>
    <dbReference type="NCBI Taxonomy" id="862134"/>
    <lineage>
        <taxon>Bacteria</taxon>
        <taxon>Pseudomonadati</taxon>
        <taxon>Pseudomonadota</taxon>
        <taxon>Alphaproteobacteria</taxon>
        <taxon>Sphingomonadales</taxon>
        <taxon>Sphingomonadaceae</taxon>
        <taxon>Sphingomonas</taxon>
    </lineage>
</organism>